<organism evidence="1 2">
    <name type="scientific">Paracoccus laeviglucosivorans</name>
    <dbReference type="NCBI Taxonomy" id="1197861"/>
    <lineage>
        <taxon>Bacteria</taxon>
        <taxon>Pseudomonadati</taxon>
        <taxon>Pseudomonadota</taxon>
        <taxon>Alphaproteobacteria</taxon>
        <taxon>Rhodobacterales</taxon>
        <taxon>Paracoccaceae</taxon>
        <taxon>Paracoccus</taxon>
    </lineage>
</organism>
<evidence type="ECO:0000313" key="1">
    <source>
        <dbReference type="EMBL" id="SMO84690.1"/>
    </source>
</evidence>
<proteinExistence type="predicted"/>
<dbReference type="EMBL" id="FXTK01000014">
    <property type="protein sequence ID" value="SMO84690.1"/>
    <property type="molecule type" value="Genomic_DNA"/>
</dbReference>
<dbReference type="Proteomes" id="UP000319014">
    <property type="component" value="Unassembled WGS sequence"/>
</dbReference>
<gene>
    <name evidence="1" type="ORF">SAMN06265221_1141</name>
</gene>
<accession>A0A521ENI3</accession>
<reference evidence="1 2" key="1">
    <citation type="submission" date="2017-05" db="EMBL/GenBank/DDBJ databases">
        <authorList>
            <person name="Varghese N."/>
            <person name="Submissions S."/>
        </authorList>
    </citation>
    <scope>NUCLEOTIDE SEQUENCE [LARGE SCALE GENOMIC DNA]</scope>
    <source>
        <strain evidence="1 2">DSM 100094</strain>
    </source>
</reference>
<dbReference type="AlphaFoldDB" id="A0A521ENI3"/>
<evidence type="ECO:0000313" key="2">
    <source>
        <dbReference type="Proteomes" id="UP000319014"/>
    </source>
</evidence>
<sequence length="56" mass="5946">MSACARSVFLAADDPVGKRACLFTLATSSAMRMSANAIFYRLEQGDVYSVNAAAKP</sequence>
<protein>
    <submittedName>
        <fullName evidence="1">Uncharacterized protein</fullName>
    </submittedName>
</protein>
<keyword evidence="2" id="KW-1185">Reference proteome</keyword>
<name>A0A521ENI3_9RHOB</name>